<name>A0A0H3G218_ZYMMA</name>
<evidence type="ECO:0000313" key="2">
    <source>
        <dbReference type="Proteomes" id="UP000001494"/>
    </source>
</evidence>
<dbReference type="EMBL" id="CP002850">
    <property type="protein sequence ID" value="AEH62843.1"/>
    <property type="molecule type" value="Genomic_DNA"/>
</dbReference>
<accession>A0A0H3G218</accession>
<proteinExistence type="predicted"/>
<reference evidence="1 2" key="1">
    <citation type="journal article" date="2011" name="J. Bacteriol.">
        <title>Genome sequence of the ethanol-producing Zymomonas mobilis subsp. mobilis lectotype strain ATCC 10988.</title>
        <authorList>
            <person name="Pappas K.M."/>
            <person name="Kouvelis V.N."/>
            <person name="Saunders E."/>
            <person name="Brettin T.S."/>
            <person name="Bruce D."/>
            <person name="Detter C."/>
            <person name="Balakireva M."/>
            <person name="Han C.S."/>
            <person name="Savvakis G."/>
            <person name="Kyrpides N.C."/>
            <person name="Typas M.A."/>
        </authorList>
    </citation>
    <scope>NUCLEOTIDE SEQUENCE [LARGE SCALE GENOMIC DNA]</scope>
    <source>
        <strain evidence="2">ATCC 10988 / DSM 424 / CCUG 17860 / LMG 404 / NCIMB 8938 / NRRL B-806 / ZM1</strain>
    </source>
</reference>
<dbReference type="KEGG" id="zmm:Zmob_1008"/>
<organism evidence="1 2">
    <name type="scientific">Zymomonas mobilis subsp. mobilis (strain ATCC 10988 / DSM 424 / LMG 404 / NCIMB 8938 / NRRL B-806 / ZM1)</name>
    <dbReference type="NCBI Taxonomy" id="555217"/>
    <lineage>
        <taxon>Bacteria</taxon>
        <taxon>Pseudomonadati</taxon>
        <taxon>Pseudomonadota</taxon>
        <taxon>Alphaproteobacteria</taxon>
        <taxon>Sphingomonadales</taxon>
        <taxon>Zymomonadaceae</taxon>
        <taxon>Zymomonas</taxon>
    </lineage>
</organism>
<dbReference type="HOGENOM" id="CLU_121478_0_0_5"/>
<dbReference type="OrthoDB" id="9923791at2"/>
<gene>
    <name evidence="1" type="ordered locus">Zmob_1008</name>
</gene>
<dbReference type="AlphaFoldDB" id="A0A0H3G218"/>
<protein>
    <submittedName>
        <fullName evidence="1">Uncharacterized protein</fullName>
    </submittedName>
</protein>
<evidence type="ECO:0000313" key="1">
    <source>
        <dbReference type="EMBL" id="AEH62843.1"/>
    </source>
</evidence>
<sequence>MQNGQISILGMVNDNAILFRMRRFICLFALSLCLYKPAIATDFLIKPHGKPVKAGYFRLIEASPSHLITNCLFSLGWKAASDEMKDEDVWQIAVSYAQHPQFINMKDKNTKKLDRLSGKNVMWQSDMTWLFIPPHATDNSKNYSITGYKIWHINTDQQISSEMAAAFCSALKKHSRETVEKAIQDQPSAARLQ</sequence>
<dbReference type="Proteomes" id="UP000001494">
    <property type="component" value="Chromosome"/>
</dbReference>